<feature type="region of interest" description="Disordered" evidence="21">
    <location>
        <begin position="545"/>
        <end position="608"/>
    </location>
</feature>
<dbReference type="EMBL" id="LIAE01010296">
    <property type="protein sequence ID" value="PAV63735.1"/>
    <property type="molecule type" value="Genomic_DNA"/>
</dbReference>
<feature type="compositionally biased region" description="Polar residues" evidence="21">
    <location>
        <begin position="738"/>
        <end position="754"/>
    </location>
</feature>
<dbReference type="GO" id="GO:0046872">
    <property type="term" value="F:metal ion binding"/>
    <property type="evidence" value="ECO:0007669"/>
    <property type="project" value="UniProtKB-KW"/>
</dbReference>
<evidence type="ECO:0000256" key="17">
    <source>
        <dbReference type="ARBA" id="ARBA00054738"/>
    </source>
</evidence>
<dbReference type="CDD" id="cd14074">
    <property type="entry name" value="STKc_SNRK"/>
    <property type="match status" value="1"/>
</dbReference>
<name>A0A2A2JPW5_9BILA</name>
<dbReference type="FunFam" id="3.30.200.20:FF:000003">
    <property type="entry name" value="Non-specific serine/threonine protein kinase"/>
    <property type="match status" value="1"/>
</dbReference>
<evidence type="ECO:0000256" key="16">
    <source>
        <dbReference type="ARBA" id="ARBA00048679"/>
    </source>
</evidence>
<dbReference type="FunFam" id="1.10.510.10:FF:000166">
    <property type="entry name" value="SNF-related serine/threonine-protein kinase"/>
    <property type="match status" value="1"/>
</dbReference>
<feature type="compositionally biased region" description="Polar residues" evidence="21">
    <location>
        <begin position="545"/>
        <end position="560"/>
    </location>
</feature>
<comment type="cofactor">
    <cofactor evidence="1">
        <name>Mg(2+)</name>
        <dbReference type="ChEBI" id="CHEBI:18420"/>
    </cofactor>
</comment>
<feature type="region of interest" description="Disordered" evidence="21">
    <location>
        <begin position="459"/>
        <end position="492"/>
    </location>
</feature>
<dbReference type="PANTHER" id="PTHR24346:SF45">
    <property type="entry name" value="PROTEIN KINASE DOMAIN-CONTAINING PROTEIN"/>
    <property type="match status" value="1"/>
</dbReference>
<dbReference type="InterPro" id="IPR011009">
    <property type="entry name" value="Kinase-like_dom_sf"/>
</dbReference>
<evidence type="ECO:0000256" key="10">
    <source>
        <dbReference type="ARBA" id="ARBA00022741"/>
    </source>
</evidence>
<protein>
    <recommendedName>
        <fullName evidence="18">SNF-related serine/threonine-protein kinase</fullName>
        <ecNumber evidence="4">2.7.11.1</ecNumber>
    </recommendedName>
    <alternativeName>
        <fullName evidence="19">SNF1-related kinase</fullName>
    </alternativeName>
</protein>
<dbReference type="GO" id="GO:0004674">
    <property type="term" value="F:protein serine/threonine kinase activity"/>
    <property type="evidence" value="ECO:0007669"/>
    <property type="project" value="UniProtKB-KW"/>
</dbReference>
<evidence type="ECO:0000256" key="1">
    <source>
        <dbReference type="ARBA" id="ARBA00001946"/>
    </source>
</evidence>
<comment type="caution">
    <text evidence="23">The sequence shown here is derived from an EMBL/GenBank/DDBJ whole genome shotgun (WGS) entry which is preliminary data.</text>
</comment>
<dbReference type="Proteomes" id="UP000218231">
    <property type="component" value="Unassembled WGS sequence"/>
</dbReference>
<feature type="region of interest" description="Disordered" evidence="21">
    <location>
        <begin position="704"/>
        <end position="765"/>
    </location>
</feature>
<keyword evidence="12 20" id="KW-0067">ATP-binding</keyword>
<keyword evidence="7" id="KW-0597">Phosphoprotein</keyword>
<evidence type="ECO:0000256" key="4">
    <source>
        <dbReference type="ARBA" id="ARBA00012513"/>
    </source>
</evidence>
<dbReference type="SUPFAM" id="SSF56112">
    <property type="entry name" value="Protein kinase-like (PK-like)"/>
    <property type="match status" value="1"/>
</dbReference>
<dbReference type="PROSITE" id="PS00108">
    <property type="entry name" value="PROTEIN_KINASE_ST"/>
    <property type="match status" value="1"/>
</dbReference>
<feature type="compositionally biased region" description="Polar residues" evidence="21">
    <location>
        <begin position="915"/>
        <end position="929"/>
    </location>
</feature>
<evidence type="ECO:0000256" key="14">
    <source>
        <dbReference type="ARBA" id="ARBA00023242"/>
    </source>
</evidence>
<comment type="similarity">
    <text evidence="3">Belongs to the protein kinase superfamily. CAMK Ser/Thr protein kinase family.</text>
</comment>
<dbReference type="InterPro" id="IPR017441">
    <property type="entry name" value="Protein_kinase_ATP_BS"/>
</dbReference>
<evidence type="ECO:0000313" key="23">
    <source>
        <dbReference type="EMBL" id="PAV63735.1"/>
    </source>
</evidence>
<dbReference type="PROSITE" id="PS50011">
    <property type="entry name" value="PROTEIN_KINASE_DOM"/>
    <property type="match status" value="1"/>
</dbReference>
<gene>
    <name evidence="23" type="ORF">WR25_11567</name>
</gene>
<dbReference type="OrthoDB" id="193931at2759"/>
<dbReference type="CDD" id="cd14339">
    <property type="entry name" value="UBA_SNRK"/>
    <property type="match status" value="1"/>
</dbReference>
<keyword evidence="8" id="KW-0808">Transferase</keyword>
<evidence type="ECO:0000256" key="12">
    <source>
        <dbReference type="ARBA" id="ARBA00022840"/>
    </source>
</evidence>
<keyword evidence="5" id="KW-0488">Methylation</keyword>
<evidence type="ECO:0000256" key="20">
    <source>
        <dbReference type="PROSITE-ProRule" id="PRU10141"/>
    </source>
</evidence>
<comment type="catalytic activity">
    <reaction evidence="16">
        <text>L-seryl-[protein] + ATP = O-phospho-L-seryl-[protein] + ADP + H(+)</text>
        <dbReference type="Rhea" id="RHEA:17989"/>
        <dbReference type="Rhea" id="RHEA-COMP:9863"/>
        <dbReference type="Rhea" id="RHEA-COMP:11604"/>
        <dbReference type="ChEBI" id="CHEBI:15378"/>
        <dbReference type="ChEBI" id="CHEBI:29999"/>
        <dbReference type="ChEBI" id="CHEBI:30616"/>
        <dbReference type="ChEBI" id="CHEBI:83421"/>
        <dbReference type="ChEBI" id="CHEBI:456216"/>
        <dbReference type="EC" id="2.7.11.1"/>
    </reaction>
</comment>
<dbReference type="GO" id="GO:0005634">
    <property type="term" value="C:nucleus"/>
    <property type="evidence" value="ECO:0007669"/>
    <property type="project" value="UniProtKB-SubCell"/>
</dbReference>
<proteinExistence type="inferred from homology"/>
<keyword evidence="11" id="KW-0418">Kinase</keyword>
<evidence type="ECO:0000256" key="19">
    <source>
        <dbReference type="ARBA" id="ARBA00077142"/>
    </source>
</evidence>
<keyword evidence="6" id="KW-0723">Serine/threonine-protein kinase</keyword>
<evidence type="ECO:0000256" key="7">
    <source>
        <dbReference type="ARBA" id="ARBA00022553"/>
    </source>
</evidence>
<feature type="domain" description="Protein kinase" evidence="22">
    <location>
        <begin position="30"/>
        <end position="282"/>
    </location>
</feature>
<evidence type="ECO:0000256" key="13">
    <source>
        <dbReference type="ARBA" id="ARBA00022842"/>
    </source>
</evidence>
<keyword evidence="10 20" id="KW-0547">Nucleotide-binding</keyword>
<dbReference type="InterPro" id="IPR000719">
    <property type="entry name" value="Prot_kinase_dom"/>
</dbReference>
<feature type="compositionally biased region" description="Polar residues" evidence="21">
    <location>
        <begin position="567"/>
        <end position="594"/>
    </location>
</feature>
<evidence type="ECO:0000256" key="11">
    <source>
        <dbReference type="ARBA" id="ARBA00022777"/>
    </source>
</evidence>
<dbReference type="PANTHER" id="PTHR24346">
    <property type="entry name" value="MAP/MICROTUBULE AFFINITY-REGULATING KINASE"/>
    <property type="match status" value="1"/>
</dbReference>
<evidence type="ECO:0000256" key="3">
    <source>
        <dbReference type="ARBA" id="ARBA00006692"/>
    </source>
</evidence>
<dbReference type="InterPro" id="IPR008271">
    <property type="entry name" value="Ser/Thr_kinase_AS"/>
</dbReference>
<feature type="compositionally biased region" description="Low complexity" evidence="21">
    <location>
        <begin position="419"/>
        <end position="433"/>
    </location>
</feature>
<feature type="region of interest" description="Disordered" evidence="21">
    <location>
        <begin position="419"/>
        <end position="442"/>
    </location>
</feature>
<sequence length="984" mass="108327">MTSLPSQSNAALPICKPSSAFKNVRIAGLYDLGQEIGSGHFAVVKEARHVFTGETVAVKIIDKSSLDAQSAAHMMQEVRCMKLVQHPNIVRLYEVIDTQTRLFLILEKGDCDLQQYISRHDKAIPETLAQQYFCQIITAIDYCHKLHVVHRDLKPENVVFFERLGMVKLTDFGFSNLYEPGQQLQTSCGSLAYSAPEILLGDAYDAPAVDVWSLGVILYMLVCSRLPFQETNDSETLTKILDCRYAVPDHLSNPCKNLIQRMLVRDPSKRANLSEIVDNAWVKAGDRGHAKILPLIVRHHLSHSDHTIIIERMVAGQIGTEDQIQSALENDEYNSMTATYYLLAERVLASRREDQARELNSQEGGHIPDEDLIEQESRSSRPSSVTGSRCRSRSNSWRARPCTILKEESEEELSSYLRSASRQSSRNSSPSVSMFNAAARDRVSPQAVQDLLELRSIRRAASPDSVRSSRSPSPPASSSGRTSPAMSSLSSLSRLKVSTSTIGGMRKLSSSPHLLGICEEGEESEAGSANHGLLHMPTATGMARTNRSASTGVVHVSSSARHGPLQATKSSQASVDLPPNSFTRPSSANSSTVSAPPIVPHKTVTSTPTGVAQTYSSVRIIRHRQAIVSPDVCRRYEKASALSTMSPISSVGGVPATGLPPSVHQKRFFISNARRSTSCSSSEASDDEEGKRLLFAAGTKYCRRRSDDKGDDEDDGSSDGVDKRRTTNGHQNPLYKTCNANGQKDGESTNAQDTTHNDGTKHAQMNGLERRCSALDSLSMASPSSLTSMSTSSWCCGSLPLPFPVYLRAIPEMTQLDGDRNECRKARLLHRSHTAEKILRDWTIDDGEDESGRERERDESWLGTPPRDIDAIRVDGSRQWIRRLSRAKSHEQLYKICSLDSLHSRDSLDGGRSGDANTANTTQTVSDDSGCISNASKRKLDFEKKSPLLSNSWLCLDDPLECLQTNKEKVDCWLNNANFVCDVN</sequence>
<keyword evidence="9" id="KW-0479">Metal-binding</keyword>
<evidence type="ECO:0000256" key="15">
    <source>
        <dbReference type="ARBA" id="ARBA00047899"/>
    </source>
</evidence>
<keyword evidence="14" id="KW-0539">Nucleus</keyword>
<keyword evidence="24" id="KW-1185">Reference proteome</keyword>
<dbReference type="AlphaFoldDB" id="A0A2A2JPW5"/>
<evidence type="ECO:0000256" key="6">
    <source>
        <dbReference type="ARBA" id="ARBA00022527"/>
    </source>
</evidence>
<comment type="subcellular location">
    <subcellularLocation>
        <location evidence="2">Nucleus</location>
    </subcellularLocation>
</comment>
<dbReference type="STRING" id="2018661.A0A2A2JPW5"/>
<evidence type="ECO:0000256" key="9">
    <source>
        <dbReference type="ARBA" id="ARBA00022723"/>
    </source>
</evidence>
<evidence type="ECO:0000259" key="22">
    <source>
        <dbReference type="PROSITE" id="PS50011"/>
    </source>
</evidence>
<accession>A0A2A2JPW5</accession>
<feature type="compositionally biased region" description="Low complexity" evidence="21">
    <location>
        <begin position="380"/>
        <end position="389"/>
    </location>
</feature>
<dbReference type="Pfam" id="PF00069">
    <property type="entry name" value="Pkinase"/>
    <property type="match status" value="1"/>
</dbReference>
<dbReference type="EC" id="2.7.11.1" evidence="4"/>
<dbReference type="SMART" id="SM00220">
    <property type="entry name" value="S_TKc"/>
    <property type="match status" value="1"/>
</dbReference>
<evidence type="ECO:0000256" key="21">
    <source>
        <dbReference type="SAM" id="MobiDB-lite"/>
    </source>
</evidence>
<evidence type="ECO:0000256" key="18">
    <source>
        <dbReference type="ARBA" id="ARBA00074971"/>
    </source>
</evidence>
<dbReference type="GO" id="GO:0005737">
    <property type="term" value="C:cytoplasm"/>
    <property type="evidence" value="ECO:0007669"/>
    <property type="project" value="TreeGrafter"/>
</dbReference>
<organism evidence="23 24">
    <name type="scientific">Diploscapter pachys</name>
    <dbReference type="NCBI Taxonomy" id="2018661"/>
    <lineage>
        <taxon>Eukaryota</taxon>
        <taxon>Metazoa</taxon>
        <taxon>Ecdysozoa</taxon>
        <taxon>Nematoda</taxon>
        <taxon>Chromadorea</taxon>
        <taxon>Rhabditida</taxon>
        <taxon>Rhabditina</taxon>
        <taxon>Rhabditomorpha</taxon>
        <taxon>Rhabditoidea</taxon>
        <taxon>Rhabditidae</taxon>
        <taxon>Diploscapter</taxon>
    </lineage>
</organism>
<evidence type="ECO:0000256" key="5">
    <source>
        <dbReference type="ARBA" id="ARBA00022481"/>
    </source>
</evidence>
<dbReference type="GO" id="GO:0035556">
    <property type="term" value="P:intracellular signal transduction"/>
    <property type="evidence" value="ECO:0007669"/>
    <property type="project" value="TreeGrafter"/>
</dbReference>
<feature type="region of interest" description="Disordered" evidence="21">
    <location>
        <begin position="906"/>
        <end position="929"/>
    </location>
</feature>
<keyword evidence="13" id="KW-0460">Magnesium</keyword>
<evidence type="ECO:0000313" key="24">
    <source>
        <dbReference type="Proteomes" id="UP000218231"/>
    </source>
</evidence>
<comment type="function">
    <text evidence="17">May play a role in hematopoietic cell proliferation or differentiation. Potential mediator of neuronal apoptosis.</text>
</comment>
<dbReference type="PROSITE" id="PS00107">
    <property type="entry name" value="PROTEIN_KINASE_ATP"/>
    <property type="match status" value="1"/>
</dbReference>
<evidence type="ECO:0000256" key="2">
    <source>
        <dbReference type="ARBA" id="ARBA00004123"/>
    </source>
</evidence>
<feature type="binding site" evidence="20">
    <location>
        <position position="59"/>
    </location>
    <ligand>
        <name>ATP</name>
        <dbReference type="ChEBI" id="CHEBI:30616"/>
    </ligand>
</feature>
<comment type="catalytic activity">
    <reaction evidence="15">
        <text>L-threonyl-[protein] + ATP = O-phospho-L-threonyl-[protein] + ADP + H(+)</text>
        <dbReference type="Rhea" id="RHEA:46608"/>
        <dbReference type="Rhea" id="RHEA-COMP:11060"/>
        <dbReference type="Rhea" id="RHEA-COMP:11605"/>
        <dbReference type="ChEBI" id="CHEBI:15378"/>
        <dbReference type="ChEBI" id="CHEBI:30013"/>
        <dbReference type="ChEBI" id="CHEBI:30616"/>
        <dbReference type="ChEBI" id="CHEBI:61977"/>
        <dbReference type="ChEBI" id="CHEBI:456216"/>
        <dbReference type="EC" id="2.7.11.1"/>
    </reaction>
</comment>
<feature type="region of interest" description="Disordered" evidence="21">
    <location>
        <begin position="355"/>
        <end position="393"/>
    </location>
</feature>
<evidence type="ECO:0000256" key="8">
    <source>
        <dbReference type="ARBA" id="ARBA00022679"/>
    </source>
</evidence>
<dbReference type="Gene3D" id="1.10.510.10">
    <property type="entry name" value="Transferase(Phosphotransferase) domain 1"/>
    <property type="match status" value="1"/>
</dbReference>
<dbReference type="GO" id="GO:0005524">
    <property type="term" value="F:ATP binding"/>
    <property type="evidence" value="ECO:0007669"/>
    <property type="project" value="UniProtKB-UniRule"/>
</dbReference>
<reference evidence="23 24" key="1">
    <citation type="journal article" date="2017" name="Curr. Biol.">
        <title>Genome architecture and evolution of a unichromosomal asexual nematode.</title>
        <authorList>
            <person name="Fradin H."/>
            <person name="Zegar C."/>
            <person name="Gutwein M."/>
            <person name="Lucas J."/>
            <person name="Kovtun M."/>
            <person name="Corcoran D."/>
            <person name="Baugh L.R."/>
            <person name="Kiontke K."/>
            <person name="Gunsalus K."/>
            <person name="Fitch D.H."/>
            <person name="Piano F."/>
        </authorList>
    </citation>
    <scope>NUCLEOTIDE SEQUENCE [LARGE SCALE GENOMIC DNA]</scope>
    <source>
        <strain evidence="23">PF1309</strain>
    </source>
</reference>